<dbReference type="InterPro" id="IPR053198">
    <property type="entry name" value="Gynoecium_Dev_Regulator"/>
</dbReference>
<dbReference type="EMBL" id="JAXQNO010000021">
    <property type="protein sequence ID" value="KAK4769365.1"/>
    <property type="molecule type" value="Genomic_DNA"/>
</dbReference>
<comment type="caution">
    <text evidence="3">The sequence shown here is derived from an EMBL/GenBank/DDBJ whole genome shotgun (WGS) entry which is preliminary data.</text>
</comment>
<feature type="compositionally biased region" description="Polar residues" evidence="1">
    <location>
        <begin position="1"/>
        <end position="17"/>
    </location>
</feature>
<dbReference type="InterPro" id="IPR000270">
    <property type="entry name" value="PB1_dom"/>
</dbReference>
<dbReference type="PANTHER" id="PTHR31066:SF100">
    <property type="entry name" value="PB1 DOMAIN-CONTAINING PROTEIN"/>
    <property type="match status" value="1"/>
</dbReference>
<dbReference type="Proteomes" id="UP001346149">
    <property type="component" value="Unassembled WGS sequence"/>
</dbReference>
<dbReference type="CDD" id="cd06410">
    <property type="entry name" value="PB1_UP2"/>
    <property type="match status" value="1"/>
</dbReference>
<gene>
    <name evidence="3" type="ORF">SAY86_027515</name>
</gene>
<evidence type="ECO:0000256" key="1">
    <source>
        <dbReference type="SAM" id="MobiDB-lite"/>
    </source>
</evidence>
<dbReference type="Gene3D" id="3.10.20.90">
    <property type="entry name" value="Phosphatidylinositol 3-kinase Catalytic Subunit, Chain A, domain 1"/>
    <property type="match status" value="1"/>
</dbReference>
<evidence type="ECO:0000259" key="2">
    <source>
        <dbReference type="SMART" id="SM00666"/>
    </source>
</evidence>
<accession>A0AAN7KMI6</accession>
<evidence type="ECO:0000313" key="3">
    <source>
        <dbReference type="EMBL" id="KAK4769365.1"/>
    </source>
</evidence>
<sequence length="495" mass="52925">MENFTYSAYPESGNSSPRSREVDFDNQPWDEQQQQQQQPQPPPNYKAKFMCSYGGKIHPRPHDNQLSYMGGETKILAVDRNIKLSFMIARLAALCGDADVSFKYQLPGEDLDALISVTNDDDLDHLMHEHDRLYRSSAKPARMRLFIFPAADGSDRGVFGQGQAEAAAQETFVEAINSARARELPKPVAANADFLFGLEKGVSPPPPLPTTVVTADPVGPPAAAREAQIGFGRDDRAIGSEHGVSPVEILRQLQELQRLQISGLGQEPMYRRKSEEAAPVGGSFGGPADSYVQKPPENMVSAAAANPSNIPTSAPVGFWPDKPMPGGAAFAGVMSAPPEQPLYVISGHGGLYHAPPAARAAIMGQPSHGYYAAPQRTMPDAYSDQPMFNMAPPQQQQQMAAPPSLQQLQKVAAAVNAEGFMMGRQSSAVADHIAYAPVGFDGATGRQVFYTAAGGLVATPPPPQYQGMAAPEMRTAGQVVGQDGKVIAKVSQGSM</sequence>
<name>A0AAN7KMI6_TRANT</name>
<organism evidence="3 4">
    <name type="scientific">Trapa natans</name>
    <name type="common">Water chestnut</name>
    <dbReference type="NCBI Taxonomy" id="22666"/>
    <lineage>
        <taxon>Eukaryota</taxon>
        <taxon>Viridiplantae</taxon>
        <taxon>Streptophyta</taxon>
        <taxon>Embryophyta</taxon>
        <taxon>Tracheophyta</taxon>
        <taxon>Spermatophyta</taxon>
        <taxon>Magnoliopsida</taxon>
        <taxon>eudicotyledons</taxon>
        <taxon>Gunneridae</taxon>
        <taxon>Pentapetalae</taxon>
        <taxon>rosids</taxon>
        <taxon>malvids</taxon>
        <taxon>Myrtales</taxon>
        <taxon>Lythraceae</taxon>
        <taxon>Trapa</taxon>
    </lineage>
</organism>
<dbReference type="AlphaFoldDB" id="A0AAN7KMI6"/>
<feature type="domain" description="PB1" evidence="2">
    <location>
        <begin position="61"/>
        <end position="150"/>
    </location>
</feature>
<protein>
    <recommendedName>
        <fullName evidence="2">PB1 domain-containing protein</fullName>
    </recommendedName>
</protein>
<dbReference type="Pfam" id="PF00564">
    <property type="entry name" value="PB1"/>
    <property type="match status" value="1"/>
</dbReference>
<keyword evidence="4" id="KW-1185">Reference proteome</keyword>
<proteinExistence type="predicted"/>
<reference evidence="3 4" key="1">
    <citation type="journal article" date="2023" name="Hortic Res">
        <title>Pangenome of water caltrop reveals structural variations and asymmetric subgenome divergence after allopolyploidization.</title>
        <authorList>
            <person name="Zhang X."/>
            <person name="Chen Y."/>
            <person name="Wang L."/>
            <person name="Yuan Y."/>
            <person name="Fang M."/>
            <person name="Shi L."/>
            <person name="Lu R."/>
            <person name="Comes H.P."/>
            <person name="Ma Y."/>
            <person name="Chen Y."/>
            <person name="Huang G."/>
            <person name="Zhou Y."/>
            <person name="Zheng Z."/>
            <person name="Qiu Y."/>
        </authorList>
    </citation>
    <scope>NUCLEOTIDE SEQUENCE [LARGE SCALE GENOMIC DNA]</scope>
    <source>
        <strain evidence="3">F231</strain>
    </source>
</reference>
<feature type="region of interest" description="Disordered" evidence="1">
    <location>
        <begin position="1"/>
        <end position="44"/>
    </location>
</feature>
<evidence type="ECO:0000313" key="4">
    <source>
        <dbReference type="Proteomes" id="UP001346149"/>
    </source>
</evidence>
<dbReference type="PANTHER" id="PTHR31066">
    <property type="entry name" value="OS05G0427100 PROTEIN-RELATED"/>
    <property type="match status" value="1"/>
</dbReference>
<dbReference type="SMART" id="SM00666">
    <property type="entry name" value="PB1"/>
    <property type="match status" value="1"/>
</dbReference>
<dbReference type="SUPFAM" id="SSF54277">
    <property type="entry name" value="CAD &amp; PB1 domains"/>
    <property type="match status" value="1"/>
</dbReference>